<keyword evidence="2" id="KW-1185">Reference proteome</keyword>
<accession>A0A1B3XV08</accession>
<dbReference type="STRING" id="264697.ABE28_022110"/>
<evidence type="ECO:0000313" key="2">
    <source>
        <dbReference type="Proteomes" id="UP000077926"/>
    </source>
</evidence>
<dbReference type="Proteomes" id="UP000077926">
    <property type="component" value="Chromosome"/>
</dbReference>
<dbReference type="KEGG" id="bmur:ABE28_022110"/>
<reference evidence="1 2" key="1">
    <citation type="submission" date="2016-08" db="EMBL/GenBank/DDBJ databases">
        <title>Complete genome sequence of Bacillus muralis G25-68, a strain with toxicity to nematodes.</title>
        <authorList>
            <person name="Zheng Z."/>
        </authorList>
    </citation>
    <scope>NUCLEOTIDE SEQUENCE [LARGE SCALE GENOMIC DNA]</scope>
    <source>
        <strain evidence="1 2">G25-68</strain>
    </source>
</reference>
<protein>
    <submittedName>
        <fullName evidence="1">Uncharacterized protein</fullName>
    </submittedName>
</protein>
<dbReference type="OrthoDB" id="2884057at2"/>
<gene>
    <name evidence="1" type="ORF">ABE28_022110</name>
</gene>
<dbReference type="AlphaFoldDB" id="A0A1B3XV08"/>
<dbReference type="RefSeq" id="WP_064467235.1">
    <property type="nucleotide sequence ID" value="NZ_CP017080.1"/>
</dbReference>
<organism evidence="1 2">
    <name type="scientific">Peribacillus muralis</name>
    <dbReference type="NCBI Taxonomy" id="264697"/>
    <lineage>
        <taxon>Bacteria</taxon>
        <taxon>Bacillati</taxon>
        <taxon>Bacillota</taxon>
        <taxon>Bacilli</taxon>
        <taxon>Bacillales</taxon>
        <taxon>Bacillaceae</taxon>
        <taxon>Peribacillus</taxon>
    </lineage>
</organism>
<name>A0A1B3XV08_9BACI</name>
<evidence type="ECO:0000313" key="1">
    <source>
        <dbReference type="EMBL" id="AOH57049.1"/>
    </source>
</evidence>
<sequence>MNRAHKIRRLHGTLRLNKDKKHKVALVSEGSGNFENKTAGSRVLTIKINNELSQRGKTVKVHVENEKEEILRKAQFMDQKFSELLQLVNSK</sequence>
<proteinExistence type="predicted"/>
<dbReference type="EMBL" id="CP017080">
    <property type="protein sequence ID" value="AOH57049.1"/>
    <property type="molecule type" value="Genomic_DNA"/>
</dbReference>